<dbReference type="SUPFAM" id="SSF75005">
    <property type="entry name" value="Arabinanase/levansucrase/invertase"/>
    <property type="match status" value="1"/>
</dbReference>
<dbReference type="PANTHER" id="PTHR34106:SF5">
    <property type="entry name" value="GLYCOSIDASE"/>
    <property type="match status" value="1"/>
</dbReference>
<accession>A0ABS6K8J7</accession>
<name>A0ABS6K8J7_9FIRM</name>
<dbReference type="EMBL" id="JAHQCX010000007">
    <property type="protein sequence ID" value="MBU9726845.1"/>
    <property type="molecule type" value="Genomic_DNA"/>
</dbReference>
<keyword evidence="1" id="KW-0328">Glycosyltransferase</keyword>
<organism evidence="4 5">
    <name type="scientific">Diplocloster modestus</name>
    <dbReference type="NCBI Taxonomy" id="2850322"/>
    <lineage>
        <taxon>Bacteria</taxon>
        <taxon>Bacillati</taxon>
        <taxon>Bacillota</taxon>
        <taxon>Clostridia</taxon>
        <taxon>Lachnospirales</taxon>
        <taxon>Lachnospiraceae</taxon>
        <taxon>Diplocloster</taxon>
    </lineage>
</organism>
<evidence type="ECO:0000256" key="2">
    <source>
        <dbReference type="ARBA" id="ARBA00022679"/>
    </source>
</evidence>
<dbReference type="RefSeq" id="WP_158352944.1">
    <property type="nucleotide sequence ID" value="NZ_JAHQCX010000007.1"/>
</dbReference>
<comment type="caution">
    <text evidence="4">The sequence shown here is derived from an EMBL/GenBank/DDBJ whole genome shotgun (WGS) entry which is preliminary data.</text>
</comment>
<proteinExistence type="inferred from homology"/>
<reference evidence="4 5" key="1">
    <citation type="submission" date="2021-06" db="EMBL/GenBank/DDBJ databases">
        <title>Description of novel taxa of the family Lachnospiraceae.</title>
        <authorList>
            <person name="Chaplin A.V."/>
            <person name="Sokolova S.R."/>
            <person name="Pikina A.P."/>
            <person name="Korzhanova M."/>
            <person name="Belova V."/>
            <person name="Korostin D."/>
            <person name="Efimov B.A."/>
        </authorList>
    </citation>
    <scope>NUCLEOTIDE SEQUENCE [LARGE SCALE GENOMIC DNA]</scope>
    <source>
        <strain evidence="4 5">ASD4241</strain>
    </source>
</reference>
<dbReference type="PANTHER" id="PTHR34106">
    <property type="entry name" value="GLYCOSIDASE"/>
    <property type="match status" value="1"/>
</dbReference>
<evidence type="ECO:0000256" key="3">
    <source>
        <dbReference type="ARBA" id="ARBA00024356"/>
    </source>
</evidence>
<comment type="similarity">
    <text evidence="3">Belongs to the glycosyl hydrolase 130 family.</text>
</comment>
<dbReference type="InterPro" id="IPR023296">
    <property type="entry name" value="Glyco_hydro_beta-prop_sf"/>
</dbReference>
<protein>
    <submittedName>
        <fullName evidence="4">Uncharacterized protein</fullName>
    </submittedName>
</protein>
<keyword evidence="5" id="KW-1185">Reference proteome</keyword>
<evidence type="ECO:0000313" key="4">
    <source>
        <dbReference type="EMBL" id="MBU9726845.1"/>
    </source>
</evidence>
<dbReference type="InterPro" id="IPR007184">
    <property type="entry name" value="Mannoside_phosphorylase"/>
</dbReference>
<dbReference type="Gene3D" id="2.115.10.20">
    <property type="entry name" value="Glycosyl hydrolase domain, family 43"/>
    <property type="match status" value="1"/>
</dbReference>
<evidence type="ECO:0000313" key="5">
    <source>
        <dbReference type="Proteomes" id="UP001314681"/>
    </source>
</evidence>
<keyword evidence="2" id="KW-0808">Transferase</keyword>
<dbReference type="Proteomes" id="UP001314681">
    <property type="component" value="Unassembled WGS sequence"/>
</dbReference>
<evidence type="ECO:0000256" key="1">
    <source>
        <dbReference type="ARBA" id="ARBA00022676"/>
    </source>
</evidence>
<sequence>MLNQEQLARHRKCFEEAINRSIPGVISDISVEEFGCEKATKPGWAIGPFQKNEAMTYRKKALWKDPTNIGWRSGFIFNPTMIEQDGKLYLFYRAAPKKETLCSRIGLAVYDPETGWQDYAENPIIFPEEEDEILSCEDPKIYKRKDQYVMFYIGVAMLPKDGERAMLGDMPMEVACHVKMAVSKDLFHWEKRGLVVPLTISKYWAKSAVIPRNPQGEPVKLNGKYIMYISEGCGGVQHIGLSDDLLTWSFEPRQFLDVSEFGQLYEVACAVTDYGAEDDALLLDFYYRRPDGRNGGGQALYSKNEPFRQLELHEGASLSWGGILRYNGKFTFAQGWDAVDGTEEMYLYEEE</sequence>
<gene>
    <name evidence="4" type="ORF">KTH90_12550</name>
</gene>
<dbReference type="Pfam" id="PF04041">
    <property type="entry name" value="Glyco_hydro_130"/>
    <property type="match status" value="1"/>
</dbReference>